<protein>
    <recommendedName>
        <fullName evidence="4">F-box domain-containing protein</fullName>
    </recommendedName>
</protein>
<evidence type="ECO:0000313" key="2">
    <source>
        <dbReference type="EMBL" id="KAJ3554300.1"/>
    </source>
</evidence>
<evidence type="ECO:0008006" key="4">
    <source>
        <dbReference type="Google" id="ProtNLM"/>
    </source>
</evidence>
<accession>A0AAD5YQ00</accession>
<sequence length="634" mass="70974">MSSLNDHLDTNYPPTPVETQTLQQAMSVSNQRLIDMQSEIRKVEERLQDLTHERDVLSAKVNSLQGILSPVRRLLPEILQEIFIHCLPVDRAAVMTAKEAPLLLGRVCQQWRDVAYSTPTLWSSIHIAVPSDSLFVRMHSCSHDTRTRAITEWLSRTGARPLSISIFISYFGFSPSDQSQDAAIELYLRTISPFLPRCHSVSFSSSLISAWKIFLQVCAESTFPLLKRAHLDLRSTTMDNAGEGEELSQALQLSPLLTLSKPLAISMPDYGIRIAQLPLQWDRLVVLNLFDDPVYWDYRTALSIADAVFLLSWCTNLAFCSIPITGRSISPHGLGSGSSHTPTLVPLPNMIGFSVRCDSDPKLFFLRLSTPSLRNFRYHQELPRFHDDTMNGEDRALHRSIAPFIRRVIHSIEELQLLATYLTPHDAVQCLKLFPGLKRLSLLGYGSPFGFGNFLGDHVATALAISERIIKQFITGRGEPSLELSENSDIMDSETASPDVFAEEHRARACLCPRLEVLSVQGASFSDTLMLELIRTRMLPDPTNSDRNDGLRLLQLIVSFTRGCSAEKDTLEQIEKLKGQSNANVLLMYDTSPTIVQGNPLYSPYNGLVSVNYEGGRTYTYLPFFGPMLASINI</sequence>
<evidence type="ECO:0000313" key="3">
    <source>
        <dbReference type="Proteomes" id="UP001213000"/>
    </source>
</evidence>
<name>A0AAD5YQ00_9AGAR</name>
<keyword evidence="1" id="KW-0175">Coiled coil</keyword>
<reference evidence="2" key="1">
    <citation type="submission" date="2022-07" db="EMBL/GenBank/DDBJ databases">
        <title>Genome Sequence of Leucocoprinus birnbaumii.</title>
        <authorList>
            <person name="Buettner E."/>
        </authorList>
    </citation>
    <scope>NUCLEOTIDE SEQUENCE</scope>
    <source>
        <strain evidence="2">VT141</strain>
    </source>
</reference>
<gene>
    <name evidence="2" type="ORF">NP233_g12449</name>
</gene>
<organism evidence="2 3">
    <name type="scientific">Leucocoprinus birnbaumii</name>
    <dbReference type="NCBI Taxonomy" id="56174"/>
    <lineage>
        <taxon>Eukaryota</taxon>
        <taxon>Fungi</taxon>
        <taxon>Dikarya</taxon>
        <taxon>Basidiomycota</taxon>
        <taxon>Agaricomycotina</taxon>
        <taxon>Agaricomycetes</taxon>
        <taxon>Agaricomycetidae</taxon>
        <taxon>Agaricales</taxon>
        <taxon>Agaricineae</taxon>
        <taxon>Agaricaceae</taxon>
        <taxon>Leucocoprinus</taxon>
    </lineage>
</organism>
<dbReference type="AlphaFoldDB" id="A0AAD5YQ00"/>
<proteinExistence type="predicted"/>
<dbReference type="EMBL" id="JANIEX010001805">
    <property type="protein sequence ID" value="KAJ3554300.1"/>
    <property type="molecule type" value="Genomic_DNA"/>
</dbReference>
<feature type="coiled-coil region" evidence="1">
    <location>
        <begin position="26"/>
        <end position="60"/>
    </location>
</feature>
<keyword evidence="3" id="KW-1185">Reference proteome</keyword>
<dbReference type="Gene3D" id="1.20.1280.50">
    <property type="match status" value="1"/>
</dbReference>
<evidence type="ECO:0000256" key="1">
    <source>
        <dbReference type="SAM" id="Coils"/>
    </source>
</evidence>
<comment type="caution">
    <text evidence="2">The sequence shown here is derived from an EMBL/GenBank/DDBJ whole genome shotgun (WGS) entry which is preliminary data.</text>
</comment>
<dbReference type="Proteomes" id="UP001213000">
    <property type="component" value="Unassembled WGS sequence"/>
</dbReference>